<dbReference type="EMBL" id="SMLG01000001">
    <property type="protein sequence ID" value="TDE46870.1"/>
    <property type="molecule type" value="Genomic_DNA"/>
</dbReference>
<evidence type="ECO:0000259" key="1">
    <source>
        <dbReference type="Pfam" id="PF02498"/>
    </source>
</evidence>
<dbReference type="Pfam" id="PF02498">
    <property type="entry name" value="Bro-N"/>
    <property type="match status" value="1"/>
</dbReference>
<dbReference type="RefSeq" id="WP_131914812.1">
    <property type="nucleotide sequence ID" value="NZ_SMLG01000001.1"/>
</dbReference>
<dbReference type="AlphaFoldDB" id="A0A4R5FD38"/>
<dbReference type="Proteomes" id="UP000294814">
    <property type="component" value="Unassembled WGS sequence"/>
</dbReference>
<name>A0A4R5FD38_9FLAO</name>
<dbReference type="NCBIfam" id="NF008573">
    <property type="entry name" value="PRK11525.1"/>
    <property type="match status" value="1"/>
</dbReference>
<evidence type="ECO:0000313" key="2">
    <source>
        <dbReference type="EMBL" id="TDE46870.1"/>
    </source>
</evidence>
<accession>A0A4R5FD38</accession>
<protein>
    <submittedName>
        <fullName evidence="2">DNA damage-inducible protein D</fullName>
    </submittedName>
</protein>
<proteinExistence type="predicted"/>
<keyword evidence="3" id="KW-1185">Reference proteome</keyword>
<evidence type="ECO:0000313" key="3">
    <source>
        <dbReference type="Proteomes" id="UP000294814"/>
    </source>
</evidence>
<organism evidence="2 3">
    <name type="scientific">Flavobacterium rhamnosiphilum</name>
    <dbReference type="NCBI Taxonomy" id="2541724"/>
    <lineage>
        <taxon>Bacteria</taxon>
        <taxon>Pseudomonadati</taxon>
        <taxon>Bacteroidota</taxon>
        <taxon>Flavobacteriia</taxon>
        <taxon>Flavobacteriales</taxon>
        <taxon>Flavobacteriaceae</taxon>
        <taxon>Flavobacterium</taxon>
    </lineage>
</organism>
<dbReference type="OrthoDB" id="9803893at2"/>
<gene>
    <name evidence="2" type="primary">dinD</name>
    <name evidence="2" type="ORF">E0I26_01935</name>
</gene>
<comment type="caution">
    <text evidence="2">The sequence shown here is derived from an EMBL/GenBank/DDBJ whole genome shotgun (WGS) entry which is preliminary data.</text>
</comment>
<sequence length="284" mass="32409">MKNEITTNNIIFEQIKEIDKDGNEYWGARKLSKILEYSEFRHFLPVIERAKEACKNSNQETDNHFEDYLEMVAIGSGAKREMESVKLSRFACYLIVQNADPSKEVVAQGQTYFAIQTRMREIQQMEGYNRLPTEDEKRLFLRNELKKHNLQLAEAAKKAGVIQPVDYAIFQNHGYMGLYGGLGAKEIHAKKGLKKSQQILDHMGSTELAANLFRATQAEDKLIRDKVKGKSNANKTHLEVGKKVRQTIKDLGGTMPENLPVEDSVKKIENIEKKKLAPPKNKNN</sequence>
<feature type="domain" description="Bro-N" evidence="1">
    <location>
        <begin position="15"/>
        <end position="112"/>
    </location>
</feature>
<dbReference type="InterPro" id="IPR003497">
    <property type="entry name" value="BRO_N_domain"/>
</dbReference>
<reference evidence="2 3" key="1">
    <citation type="submission" date="2019-03" db="EMBL/GenBank/DDBJ databases">
        <title>Novel species of Flavobacterium.</title>
        <authorList>
            <person name="Liu Q."/>
            <person name="Xin Y.-H."/>
        </authorList>
    </citation>
    <scope>NUCLEOTIDE SEQUENCE [LARGE SCALE GENOMIC DNA]</scope>
    <source>
        <strain evidence="2 3">LB3P52</strain>
    </source>
</reference>